<dbReference type="SUPFAM" id="SSF89447">
    <property type="entry name" value="AbrB/MazE/MraZ-like"/>
    <property type="match status" value="1"/>
</dbReference>
<evidence type="ECO:0000313" key="3">
    <source>
        <dbReference type="EMBL" id="HHF48460.1"/>
    </source>
</evidence>
<proteinExistence type="predicted"/>
<dbReference type="NCBIfam" id="TIGR01439">
    <property type="entry name" value="lp_hng_hel_AbrB"/>
    <property type="match status" value="1"/>
</dbReference>
<dbReference type="GO" id="GO:0003677">
    <property type="term" value="F:DNA binding"/>
    <property type="evidence" value="ECO:0007669"/>
    <property type="project" value="InterPro"/>
</dbReference>
<dbReference type="InterPro" id="IPR007159">
    <property type="entry name" value="SpoVT-AbrB_dom"/>
</dbReference>
<name>A0A7C3UHW6_9EURY</name>
<evidence type="ECO:0008006" key="4">
    <source>
        <dbReference type="Google" id="ProtNLM"/>
    </source>
</evidence>
<reference evidence="1" key="1">
    <citation type="journal article" date="2020" name="mSystems">
        <title>Genome- and Community-Level Interaction Insights into Carbon Utilization and Element Cycling Functions of Hydrothermarchaeota in Hydrothermal Sediment.</title>
        <authorList>
            <person name="Zhou Z."/>
            <person name="Liu Y."/>
            <person name="Xu W."/>
            <person name="Pan J."/>
            <person name="Luo Z.H."/>
            <person name="Li M."/>
        </authorList>
    </citation>
    <scope>NUCLEOTIDE SEQUENCE [LARGE SCALE GENOMIC DNA]</scope>
    <source>
        <strain evidence="3">SpSt-10</strain>
        <strain evidence="2">SpSt-62</strain>
        <strain evidence="1">SpSt-97</strain>
    </source>
</reference>
<protein>
    <recommendedName>
        <fullName evidence="4">AbrB/MazE/SpoVT family DNA-binding domain-containing protein</fullName>
    </recommendedName>
</protein>
<gene>
    <name evidence="3" type="ORF">ENL48_04670</name>
    <name evidence="2" type="ORF">ENT89_00115</name>
    <name evidence="1" type="ORF">ENX77_06000</name>
</gene>
<evidence type="ECO:0000313" key="2">
    <source>
        <dbReference type="EMBL" id="HGU58639.1"/>
    </source>
</evidence>
<dbReference type="AlphaFoldDB" id="A0A7C3UHW6"/>
<dbReference type="Gene3D" id="2.10.260.10">
    <property type="match status" value="1"/>
</dbReference>
<dbReference type="EMBL" id="DTPI01000031">
    <property type="protein sequence ID" value="HGE66648.1"/>
    <property type="molecule type" value="Genomic_DNA"/>
</dbReference>
<comment type="caution">
    <text evidence="1">The sequence shown here is derived from an EMBL/GenBank/DDBJ whole genome shotgun (WGS) entry which is preliminary data.</text>
</comment>
<dbReference type="InterPro" id="IPR037914">
    <property type="entry name" value="SpoVT-AbrB_sf"/>
</dbReference>
<sequence length="85" mass="9647">MVTETFKELQKIWENSIKMQLKFIESFMNALDNLTKFSLMQNNVAVFRTKVQSGGRISIPEADRASLQIKEGDIVKVIVIKEGGD</sequence>
<organism evidence="1">
    <name type="scientific">Geoglobus ahangari</name>
    <dbReference type="NCBI Taxonomy" id="113653"/>
    <lineage>
        <taxon>Archaea</taxon>
        <taxon>Methanobacteriati</taxon>
        <taxon>Methanobacteriota</taxon>
        <taxon>Archaeoglobi</taxon>
        <taxon>Archaeoglobales</taxon>
        <taxon>Archaeoglobaceae</taxon>
        <taxon>Geoglobus</taxon>
    </lineage>
</organism>
<dbReference type="EMBL" id="DTAK01000001">
    <property type="protein sequence ID" value="HGU58639.1"/>
    <property type="molecule type" value="Genomic_DNA"/>
</dbReference>
<dbReference type="EMBL" id="DRUC01000068">
    <property type="protein sequence ID" value="HHF48460.1"/>
    <property type="molecule type" value="Genomic_DNA"/>
</dbReference>
<evidence type="ECO:0000313" key="1">
    <source>
        <dbReference type="EMBL" id="HGE66648.1"/>
    </source>
</evidence>
<accession>A0A7C3UHW6</accession>